<dbReference type="Pfam" id="PF22694">
    <property type="entry name" value="CtpB_N-like"/>
    <property type="match status" value="1"/>
</dbReference>
<sequence>MKSEKTFALSRPFFTVLCPLIFALCIIYVPSGFAQAVQSSAAEKDARNRQYLELLNSVYTFALDNYVDEIDSRVLYEGALKGMMDAFGDPYTVYLDMPQMRELNDTTAGSFGGVGLHITKPIESTVEKPAYVEVVSPMEDTPGWKAGIQAGDLIISIDGTSTADISMNEVLKILRGEKGSTVNLVIRRGKTSEFPVSLVRALIEVPTVKYGMITDKKQKTGYLKIIEFTPKTAERVQNALDSFKEAGFTSLIIDLRNNPGGLITSAADVADKFIDKGVIVSTKSRLMFENSVYRASEKATVMPKDIPIIVLINRGSASASEIVAGALKDYHLAYLVGEKTYGKGSVQQVVPLPNSDGIKLTMARYYTPSDSNIDKVGIPPDTQVLFPALTEEEEKTFASLVTDGVISKYVEAHPHMSDNDIVLYAQRLADTYKLEERVLRRLVKMEVNRTKPADLYDLDYDVQLKAALKMFNNSDFGSLVKSAKTLKELQAVSVAGTGKTPAAAKN</sequence>
<dbReference type="InterPro" id="IPR029045">
    <property type="entry name" value="ClpP/crotonase-like_dom_sf"/>
</dbReference>
<dbReference type="SMART" id="SM00245">
    <property type="entry name" value="TSPc"/>
    <property type="match status" value="1"/>
</dbReference>
<evidence type="ECO:0000259" key="6">
    <source>
        <dbReference type="PROSITE" id="PS50106"/>
    </source>
</evidence>
<dbReference type="Pfam" id="PF03572">
    <property type="entry name" value="Peptidase_S41"/>
    <property type="match status" value="1"/>
</dbReference>
<accession>A0ABN0P1L8</accession>
<organism evidence="7 8">
    <name type="scientific">Treponema lecithinolyticum ATCC 700332</name>
    <dbReference type="NCBI Taxonomy" id="1321815"/>
    <lineage>
        <taxon>Bacteria</taxon>
        <taxon>Pseudomonadati</taxon>
        <taxon>Spirochaetota</taxon>
        <taxon>Spirochaetia</taxon>
        <taxon>Spirochaetales</taxon>
        <taxon>Treponemataceae</taxon>
        <taxon>Treponema</taxon>
    </lineage>
</organism>
<dbReference type="RefSeq" id="WP_021686711.1">
    <property type="nucleotide sequence ID" value="NZ_KI260561.1"/>
</dbReference>
<evidence type="ECO:0000256" key="4">
    <source>
        <dbReference type="ARBA" id="ARBA00022825"/>
    </source>
</evidence>
<dbReference type="SMART" id="SM00228">
    <property type="entry name" value="PDZ"/>
    <property type="match status" value="1"/>
</dbReference>
<dbReference type="PROSITE" id="PS50106">
    <property type="entry name" value="PDZ"/>
    <property type="match status" value="1"/>
</dbReference>
<dbReference type="SUPFAM" id="SSF50156">
    <property type="entry name" value="PDZ domain-like"/>
    <property type="match status" value="1"/>
</dbReference>
<keyword evidence="4 5" id="KW-0720">Serine protease</keyword>
<proteinExistence type="inferred from homology"/>
<keyword evidence="8" id="KW-1185">Reference proteome</keyword>
<dbReference type="SUPFAM" id="SSF52096">
    <property type="entry name" value="ClpP/crotonase"/>
    <property type="match status" value="1"/>
</dbReference>
<evidence type="ECO:0000256" key="3">
    <source>
        <dbReference type="ARBA" id="ARBA00022801"/>
    </source>
</evidence>
<dbReference type="PANTHER" id="PTHR32060:SF30">
    <property type="entry name" value="CARBOXY-TERMINAL PROCESSING PROTEASE CTPA"/>
    <property type="match status" value="1"/>
</dbReference>
<keyword evidence="2 5" id="KW-0645">Protease</keyword>
<dbReference type="InterPro" id="IPR004447">
    <property type="entry name" value="Peptidase_S41A"/>
</dbReference>
<dbReference type="InterPro" id="IPR041489">
    <property type="entry name" value="PDZ_6"/>
</dbReference>
<evidence type="ECO:0000313" key="7">
    <source>
        <dbReference type="EMBL" id="ERJ94338.1"/>
    </source>
</evidence>
<evidence type="ECO:0000313" key="8">
    <source>
        <dbReference type="Proteomes" id="UP000016649"/>
    </source>
</evidence>
<dbReference type="InterPro" id="IPR055210">
    <property type="entry name" value="CtpA/B_N"/>
</dbReference>
<dbReference type="InterPro" id="IPR005151">
    <property type="entry name" value="Tail-specific_protease"/>
</dbReference>
<feature type="domain" description="PDZ" evidence="6">
    <location>
        <begin position="100"/>
        <end position="189"/>
    </location>
</feature>
<evidence type="ECO:0000256" key="2">
    <source>
        <dbReference type="ARBA" id="ARBA00022670"/>
    </source>
</evidence>
<gene>
    <name evidence="7" type="ORF">HMPREF9193_00310</name>
</gene>
<evidence type="ECO:0000256" key="1">
    <source>
        <dbReference type="ARBA" id="ARBA00009179"/>
    </source>
</evidence>
<dbReference type="Gene3D" id="3.90.226.10">
    <property type="entry name" value="2-enoyl-CoA Hydratase, Chain A, domain 1"/>
    <property type="match status" value="1"/>
</dbReference>
<dbReference type="Gene3D" id="2.30.42.10">
    <property type="match status" value="1"/>
</dbReference>
<evidence type="ECO:0000256" key="5">
    <source>
        <dbReference type="RuleBase" id="RU004404"/>
    </source>
</evidence>
<comment type="similarity">
    <text evidence="1 5">Belongs to the peptidase S41A family.</text>
</comment>
<comment type="caution">
    <text evidence="7">The sequence shown here is derived from an EMBL/GenBank/DDBJ whole genome shotgun (WGS) entry which is preliminary data.</text>
</comment>
<dbReference type="NCBIfam" id="TIGR00225">
    <property type="entry name" value="prc"/>
    <property type="match status" value="1"/>
</dbReference>
<dbReference type="CDD" id="cd07560">
    <property type="entry name" value="Peptidase_S41_CPP"/>
    <property type="match status" value="1"/>
</dbReference>
<dbReference type="InterPro" id="IPR001478">
    <property type="entry name" value="PDZ"/>
</dbReference>
<reference evidence="7 8" key="1">
    <citation type="submission" date="2013-08" db="EMBL/GenBank/DDBJ databases">
        <authorList>
            <person name="Weinstock G."/>
            <person name="Sodergren E."/>
            <person name="Wylie T."/>
            <person name="Fulton L."/>
            <person name="Fulton R."/>
            <person name="Fronick C."/>
            <person name="O'Laughlin M."/>
            <person name="Godfrey J."/>
            <person name="Miner T."/>
            <person name="Herter B."/>
            <person name="Appelbaum E."/>
            <person name="Cordes M."/>
            <person name="Lek S."/>
            <person name="Wollam A."/>
            <person name="Pepin K.H."/>
            <person name="Palsikar V.B."/>
            <person name="Mitreva M."/>
            <person name="Wilson R.K."/>
        </authorList>
    </citation>
    <scope>NUCLEOTIDE SEQUENCE [LARGE SCALE GENOMIC DNA]</scope>
    <source>
        <strain evidence="7 8">ATCC 700332</strain>
    </source>
</reference>
<dbReference type="EMBL" id="AWVH01000005">
    <property type="protein sequence ID" value="ERJ94338.1"/>
    <property type="molecule type" value="Genomic_DNA"/>
</dbReference>
<dbReference type="Pfam" id="PF17820">
    <property type="entry name" value="PDZ_6"/>
    <property type="match status" value="1"/>
</dbReference>
<dbReference type="Proteomes" id="UP000016649">
    <property type="component" value="Unassembled WGS sequence"/>
</dbReference>
<dbReference type="PANTHER" id="PTHR32060">
    <property type="entry name" value="TAIL-SPECIFIC PROTEASE"/>
    <property type="match status" value="1"/>
</dbReference>
<dbReference type="InterPro" id="IPR036034">
    <property type="entry name" value="PDZ_sf"/>
</dbReference>
<dbReference type="Gene3D" id="3.30.750.44">
    <property type="match status" value="1"/>
</dbReference>
<keyword evidence="3 5" id="KW-0378">Hydrolase</keyword>
<dbReference type="CDD" id="cd06782">
    <property type="entry name" value="cpPDZ_CPP-like"/>
    <property type="match status" value="1"/>
</dbReference>
<name>A0ABN0P1L8_TRELE</name>
<protein>
    <submittedName>
        <fullName evidence="7">Peptidase, S41 family</fullName>
    </submittedName>
</protein>